<dbReference type="RefSeq" id="WP_120623584.1">
    <property type="nucleotide sequence ID" value="NZ_RAWG01000007.1"/>
</dbReference>
<protein>
    <recommendedName>
        <fullName evidence="3">Small RNA 2'-O-methyltransferase</fullName>
        <ecNumber evidence="11">2.1.1.386</ecNumber>
    </recommendedName>
</protein>
<feature type="region of interest" description="Disordered" evidence="13">
    <location>
        <begin position="102"/>
        <end position="127"/>
    </location>
</feature>
<evidence type="ECO:0000256" key="5">
    <source>
        <dbReference type="ARBA" id="ARBA00022679"/>
    </source>
</evidence>
<comment type="cofactor">
    <cofactor evidence="1">
        <name>Mg(2+)</name>
        <dbReference type="ChEBI" id="CHEBI:18420"/>
    </cofactor>
</comment>
<dbReference type="Proteomes" id="UP000273405">
    <property type="component" value="Unassembled WGS sequence"/>
</dbReference>
<evidence type="ECO:0000256" key="11">
    <source>
        <dbReference type="ARBA" id="ARBA00035025"/>
    </source>
</evidence>
<dbReference type="InterPro" id="IPR026610">
    <property type="entry name" value="Hen1"/>
</dbReference>
<proteinExistence type="inferred from homology"/>
<dbReference type="GO" id="GO:0046872">
    <property type="term" value="F:metal ion binding"/>
    <property type="evidence" value="ECO:0007669"/>
    <property type="project" value="UniProtKB-KW"/>
</dbReference>
<reference evidence="15" key="1">
    <citation type="submission" date="2018-09" db="EMBL/GenBank/DDBJ databases">
        <authorList>
            <person name="Livingstone P.G."/>
            <person name="Whitworth D.E."/>
        </authorList>
    </citation>
    <scope>NUCLEOTIDE SEQUENCE [LARGE SCALE GENOMIC DNA]</scope>
    <source>
        <strain evidence="15">CA040B</strain>
    </source>
</reference>
<dbReference type="SUPFAM" id="SSF53335">
    <property type="entry name" value="S-adenosyl-L-methionine-dependent methyltransferases"/>
    <property type="match status" value="1"/>
</dbReference>
<keyword evidence="10" id="KW-0943">RNA-mediated gene silencing</keyword>
<dbReference type="CDD" id="cd05403">
    <property type="entry name" value="NT_KNTase_like"/>
    <property type="match status" value="1"/>
</dbReference>
<dbReference type="GO" id="GO:0003723">
    <property type="term" value="F:RNA binding"/>
    <property type="evidence" value="ECO:0007669"/>
    <property type="project" value="UniProtKB-KW"/>
</dbReference>
<gene>
    <name evidence="14" type="ORF">D7X12_02050</name>
</gene>
<evidence type="ECO:0000256" key="8">
    <source>
        <dbReference type="ARBA" id="ARBA00022842"/>
    </source>
</evidence>
<dbReference type="Pfam" id="PF13489">
    <property type="entry name" value="Methyltransf_23"/>
    <property type="match status" value="1"/>
</dbReference>
<evidence type="ECO:0000256" key="1">
    <source>
        <dbReference type="ARBA" id="ARBA00001946"/>
    </source>
</evidence>
<accession>A0A3A8NTE4</accession>
<keyword evidence="7" id="KW-0479">Metal-binding</keyword>
<keyword evidence="5 14" id="KW-0808">Transferase</keyword>
<sequence length="324" mass="35758">MTPSAFDEQRMEIARRAAALLYQRGASRVWVFGSLGRGEPQDRRSDLDLAVEGLPPARLHEAARDVAHLVGFHSDVLDSQALEPNIRAGFMVSRQLMARGAATEGGMARRPVTSRQEPGPLAADPRAGLQQQRLDAVSRMLQATGARRVLDLGCGSGGLLSLLARESQYEVLTGVDLSEESLSAARRRLSLHLTPAQQGRVQLFLGIVTHRDPRLLGHDAAAAVEVIEHMDPPVLAAFEHVVFTYARPATLVITTPNAEYNVKWSSGPGRSFRHPDHRFEWTRAEFHAWMDEVARRSGYQARWAGIGPEDPRWGPPTQMAVFSR</sequence>
<organism evidence="14 15">
    <name type="scientific">Corallococcus sicarius</name>
    <dbReference type="NCBI Taxonomy" id="2316726"/>
    <lineage>
        <taxon>Bacteria</taxon>
        <taxon>Pseudomonadati</taxon>
        <taxon>Myxococcota</taxon>
        <taxon>Myxococcia</taxon>
        <taxon>Myxococcales</taxon>
        <taxon>Cystobacterineae</taxon>
        <taxon>Myxococcaceae</taxon>
        <taxon>Corallococcus</taxon>
    </lineage>
</organism>
<dbReference type="EMBL" id="RAWG01000007">
    <property type="protein sequence ID" value="RKH47667.1"/>
    <property type="molecule type" value="Genomic_DNA"/>
</dbReference>
<dbReference type="InterPro" id="IPR043519">
    <property type="entry name" value="NT_sf"/>
</dbReference>
<dbReference type="PANTHER" id="PTHR21404">
    <property type="entry name" value="HEN1"/>
    <property type="match status" value="1"/>
</dbReference>
<evidence type="ECO:0000256" key="12">
    <source>
        <dbReference type="ARBA" id="ARBA00048418"/>
    </source>
</evidence>
<keyword evidence="15" id="KW-1185">Reference proteome</keyword>
<evidence type="ECO:0000256" key="3">
    <source>
        <dbReference type="ARBA" id="ARBA00021330"/>
    </source>
</evidence>
<comment type="caution">
    <text evidence="14">The sequence shown here is derived from an EMBL/GenBank/DDBJ whole genome shotgun (WGS) entry which is preliminary data.</text>
</comment>
<name>A0A3A8NTE4_9BACT</name>
<keyword evidence="9" id="KW-0694">RNA-binding</keyword>
<dbReference type="GO" id="GO:0090486">
    <property type="term" value="F:small RNA 2'-O-methyltransferase activity"/>
    <property type="evidence" value="ECO:0007669"/>
    <property type="project" value="UniProtKB-EC"/>
</dbReference>
<dbReference type="PANTHER" id="PTHR21404:SF3">
    <property type="entry name" value="SMALL RNA 2'-O-METHYLTRANSFERASE"/>
    <property type="match status" value="1"/>
</dbReference>
<dbReference type="GO" id="GO:0031047">
    <property type="term" value="P:regulatory ncRNA-mediated gene silencing"/>
    <property type="evidence" value="ECO:0007669"/>
    <property type="project" value="UniProtKB-KW"/>
</dbReference>
<dbReference type="EC" id="2.1.1.386" evidence="11"/>
<keyword evidence="6" id="KW-0949">S-adenosyl-L-methionine</keyword>
<evidence type="ECO:0000256" key="10">
    <source>
        <dbReference type="ARBA" id="ARBA00023158"/>
    </source>
</evidence>
<keyword evidence="8" id="KW-0460">Magnesium</keyword>
<dbReference type="Gene3D" id="3.40.50.150">
    <property type="entry name" value="Vaccinia Virus protein VP39"/>
    <property type="match status" value="1"/>
</dbReference>
<keyword evidence="4 14" id="KW-0489">Methyltransferase</keyword>
<dbReference type="AlphaFoldDB" id="A0A3A8NTE4"/>
<evidence type="ECO:0000256" key="2">
    <source>
        <dbReference type="ARBA" id="ARBA00009026"/>
    </source>
</evidence>
<dbReference type="Gene3D" id="3.30.460.10">
    <property type="entry name" value="Beta Polymerase, domain 2"/>
    <property type="match status" value="1"/>
</dbReference>
<dbReference type="CDD" id="cd02440">
    <property type="entry name" value="AdoMet_MTases"/>
    <property type="match status" value="1"/>
</dbReference>
<comment type="similarity">
    <text evidence="2">Belongs to the methyltransferase superfamily. HEN1 family.</text>
</comment>
<evidence type="ECO:0000313" key="15">
    <source>
        <dbReference type="Proteomes" id="UP000273405"/>
    </source>
</evidence>
<dbReference type="SUPFAM" id="SSF81301">
    <property type="entry name" value="Nucleotidyltransferase"/>
    <property type="match status" value="1"/>
</dbReference>
<evidence type="ECO:0000256" key="9">
    <source>
        <dbReference type="ARBA" id="ARBA00022884"/>
    </source>
</evidence>
<evidence type="ECO:0000256" key="13">
    <source>
        <dbReference type="SAM" id="MobiDB-lite"/>
    </source>
</evidence>
<comment type="catalytic activity">
    <reaction evidence="12">
        <text>small RNA 3'-end nucleotide + S-adenosyl-L-methionine = small RNA 3'-end 2'-O-methylnucleotide + S-adenosyl-L-homocysteine + H(+)</text>
        <dbReference type="Rhea" id="RHEA:37887"/>
        <dbReference type="Rhea" id="RHEA-COMP:10415"/>
        <dbReference type="Rhea" id="RHEA-COMP:10416"/>
        <dbReference type="ChEBI" id="CHEBI:15378"/>
        <dbReference type="ChEBI" id="CHEBI:57856"/>
        <dbReference type="ChEBI" id="CHEBI:59789"/>
        <dbReference type="ChEBI" id="CHEBI:74896"/>
        <dbReference type="ChEBI" id="CHEBI:74898"/>
        <dbReference type="EC" id="2.1.1.386"/>
    </reaction>
</comment>
<dbReference type="GO" id="GO:0001510">
    <property type="term" value="P:RNA methylation"/>
    <property type="evidence" value="ECO:0007669"/>
    <property type="project" value="InterPro"/>
</dbReference>
<evidence type="ECO:0000256" key="7">
    <source>
        <dbReference type="ARBA" id="ARBA00022723"/>
    </source>
</evidence>
<dbReference type="OrthoDB" id="9795085at2"/>
<evidence type="ECO:0000313" key="14">
    <source>
        <dbReference type="EMBL" id="RKH47667.1"/>
    </source>
</evidence>
<evidence type="ECO:0000256" key="6">
    <source>
        <dbReference type="ARBA" id="ARBA00022691"/>
    </source>
</evidence>
<dbReference type="InterPro" id="IPR029063">
    <property type="entry name" value="SAM-dependent_MTases_sf"/>
</dbReference>
<evidence type="ECO:0000256" key="4">
    <source>
        <dbReference type="ARBA" id="ARBA00022603"/>
    </source>
</evidence>